<sequence length="322" mass="38604">MSNNILLRTEEYNFWKENCDVSEASIKKYTTGLKKFDKFLQYCGFKGELDFDRFFYDSQINEYAPIDKTFIDEFIDYLIDNGANTQKLYDTITAIRNYFNFLETMDMIKHNPLKYYRNPYYERKLKDRSISINESRKLLDAALQMDKFHKMYYVMILLLLTTGLRNSDLRKLKISQVDFEKKLIVIEDSKGEFASVHMTRLLTKELKQYVLHPFWQEWASGENKVLFFDSETMKPYNINKFTKLIKQIALSSNIQKNVTPHTLRYTTAMILLESGFNLKMIQRQLRHKRLATTLRYLKMTPQYTEYQESLMNDDNQDHEDKE</sequence>
<dbReference type="AlphaFoldDB" id="A0A4Y8IDW3"/>
<dbReference type="Pfam" id="PF00589">
    <property type="entry name" value="Phage_integrase"/>
    <property type="match status" value="1"/>
</dbReference>
<comment type="similarity">
    <text evidence="1">Belongs to the 'phage' integrase family.</text>
</comment>
<dbReference type="GO" id="GO:0003677">
    <property type="term" value="F:DNA binding"/>
    <property type="evidence" value="ECO:0007669"/>
    <property type="project" value="UniProtKB-KW"/>
</dbReference>
<name>A0A4Y8IDW3_9BACI</name>
<dbReference type="GO" id="GO:0006310">
    <property type="term" value="P:DNA recombination"/>
    <property type="evidence" value="ECO:0007669"/>
    <property type="project" value="UniProtKB-KW"/>
</dbReference>
<dbReference type="Proteomes" id="UP000297975">
    <property type="component" value="Unassembled WGS sequence"/>
</dbReference>
<dbReference type="InterPro" id="IPR010998">
    <property type="entry name" value="Integrase_recombinase_N"/>
</dbReference>
<keyword evidence="6" id="KW-1185">Reference proteome</keyword>
<dbReference type="OrthoDB" id="9803188at2"/>
<dbReference type="EMBL" id="SOPW01000019">
    <property type="protein sequence ID" value="TFB14100.1"/>
    <property type="molecule type" value="Genomic_DNA"/>
</dbReference>
<evidence type="ECO:0000256" key="2">
    <source>
        <dbReference type="ARBA" id="ARBA00023125"/>
    </source>
</evidence>
<dbReference type="PANTHER" id="PTHR30349:SF41">
    <property type="entry name" value="INTEGRASE_RECOMBINASE PROTEIN MJ0367-RELATED"/>
    <property type="match status" value="1"/>
</dbReference>
<comment type="caution">
    <text evidence="5">The sequence shown here is derived from an EMBL/GenBank/DDBJ whole genome shotgun (WGS) entry which is preliminary data.</text>
</comment>
<dbReference type="InterPro" id="IPR002104">
    <property type="entry name" value="Integrase_catalytic"/>
</dbReference>
<evidence type="ECO:0000313" key="6">
    <source>
        <dbReference type="Proteomes" id="UP000297975"/>
    </source>
</evidence>
<dbReference type="Gene3D" id="1.10.150.130">
    <property type="match status" value="1"/>
</dbReference>
<dbReference type="PANTHER" id="PTHR30349">
    <property type="entry name" value="PHAGE INTEGRASE-RELATED"/>
    <property type="match status" value="1"/>
</dbReference>
<keyword evidence="2" id="KW-0238">DNA-binding</keyword>
<evidence type="ECO:0000256" key="1">
    <source>
        <dbReference type="ARBA" id="ARBA00008857"/>
    </source>
</evidence>
<dbReference type="Gene3D" id="1.10.443.10">
    <property type="entry name" value="Intergrase catalytic core"/>
    <property type="match status" value="1"/>
</dbReference>
<gene>
    <name evidence="5" type="ORF">E3U55_14375</name>
</gene>
<dbReference type="GO" id="GO:0015074">
    <property type="term" value="P:DNA integration"/>
    <property type="evidence" value="ECO:0007669"/>
    <property type="project" value="InterPro"/>
</dbReference>
<dbReference type="CDD" id="cd00397">
    <property type="entry name" value="DNA_BRE_C"/>
    <property type="match status" value="1"/>
</dbReference>
<feature type="domain" description="Tyr recombinase" evidence="4">
    <location>
        <begin position="125"/>
        <end position="312"/>
    </location>
</feature>
<accession>A0A4Y8IDW3</accession>
<dbReference type="RefSeq" id="WP_134341175.1">
    <property type="nucleotide sequence ID" value="NZ_SOPW01000019.1"/>
</dbReference>
<proteinExistence type="inferred from homology"/>
<protein>
    <recommendedName>
        <fullName evidence="4">Tyr recombinase domain-containing protein</fullName>
    </recommendedName>
</protein>
<evidence type="ECO:0000256" key="3">
    <source>
        <dbReference type="ARBA" id="ARBA00023172"/>
    </source>
</evidence>
<evidence type="ECO:0000313" key="5">
    <source>
        <dbReference type="EMBL" id="TFB14100.1"/>
    </source>
</evidence>
<dbReference type="InterPro" id="IPR013762">
    <property type="entry name" value="Integrase-like_cat_sf"/>
</dbReference>
<evidence type="ECO:0000259" key="4">
    <source>
        <dbReference type="PROSITE" id="PS51898"/>
    </source>
</evidence>
<reference evidence="5 6" key="1">
    <citation type="submission" date="2019-03" db="EMBL/GenBank/DDBJ databases">
        <authorList>
            <person name="He R.-H."/>
        </authorList>
    </citation>
    <scope>NUCLEOTIDE SEQUENCE [LARGE SCALE GENOMIC DNA]</scope>
    <source>
        <strain evidence="6">SH 714</strain>
    </source>
</reference>
<dbReference type="InterPro" id="IPR050090">
    <property type="entry name" value="Tyrosine_recombinase_XerCD"/>
</dbReference>
<organism evidence="5 6">
    <name type="scientific">Filobacillus milosensis</name>
    <dbReference type="NCBI Taxonomy" id="94137"/>
    <lineage>
        <taxon>Bacteria</taxon>
        <taxon>Bacillati</taxon>
        <taxon>Bacillota</taxon>
        <taxon>Bacilli</taxon>
        <taxon>Bacillales</taxon>
        <taxon>Bacillaceae</taxon>
        <taxon>Filobacillus</taxon>
    </lineage>
</organism>
<keyword evidence="3" id="KW-0233">DNA recombination</keyword>
<dbReference type="SUPFAM" id="SSF56349">
    <property type="entry name" value="DNA breaking-rejoining enzymes"/>
    <property type="match status" value="1"/>
</dbReference>
<dbReference type="PROSITE" id="PS51898">
    <property type="entry name" value="TYR_RECOMBINASE"/>
    <property type="match status" value="1"/>
</dbReference>
<dbReference type="InterPro" id="IPR011010">
    <property type="entry name" value="DNA_brk_join_enz"/>
</dbReference>